<keyword evidence="1" id="KW-0560">Oxidoreductase</keyword>
<dbReference type="Pfam" id="PF03781">
    <property type="entry name" value="FGE-sulfatase"/>
    <property type="match status" value="2"/>
</dbReference>
<dbReference type="STRING" id="1123037.GCA_000425305_03061"/>
<evidence type="ECO:0000259" key="4">
    <source>
        <dbReference type="Pfam" id="PF03781"/>
    </source>
</evidence>
<dbReference type="PANTHER" id="PTHR23150:SF36">
    <property type="entry name" value="HERCYNINE OXYGENASE"/>
    <property type="match status" value="1"/>
</dbReference>
<feature type="domain" description="DinB-like" evidence="5">
    <location>
        <begin position="7"/>
        <end position="139"/>
    </location>
</feature>
<accession>A0A5C7BD39</accession>
<dbReference type="SUPFAM" id="SSF56436">
    <property type="entry name" value="C-type lectin-like"/>
    <property type="match status" value="1"/>
</dbReference>
<reference evidence="6 7" key="1">
    <citation type="submission" date="2019-08" db="EMBL/GenBank/DDBJ databases">
        <title>Genome of Psychroserpens burtonensis ACAM 167.</title>
        <authorList>
            <person name="Bowman J.P."/>
        </authorList>
    </citation>
    <scope>NUCLEOTIDE SEQUENCE [LARGE SCALE GENOMIC DNA]</scope>
    <source>
        <strain evidence="6 7">ACAM 167</strain>
    </source>
</reference>
<dbReference type="InterPro" id="IPR016187">
    <property type="entry name" value="CTDL_fold"/>
</dbReference>
<keyword evidence="7" id="KW-1185">Reference proteome</keyword>
<dbReference type="InterPro" id="IPR042095">
    <property type="entry name" value="SUMF_sf"/>
</dbReference>
<gene>
    <name evidence="6" type="ORF">ES692_14405</name>
</gene>
<dbReference type="InterPro" id="IPR051043">
    <property type="entry name" value="Sulfatase_Mod_Factor_Kinase"/>
</dbReference>
<dbReference type="InterPro" id="IPR017806">
    <property type="entry name" value="EgtB"/>
</dbReference>
<evidence type="ECO:0000256" key="1">
    <source>
        <dbReference type="ARBA" id="ARBA00023002"/>
    </source>
</evidence>
<feature type="domain" description="Sulfatase-modifying factor enzyme-like" evidence="4">
    <location>
        <begin position="173"/>
        <end position="306"/>
    </location>
</feature>
<dbReference type="AlphaFoldDB" id="A0A5C7BD39"/>
<name>A0A5C7BD39_9FLAO</name>
<dbReference type="PANTHER" id="PTHR23150">
    <property type="entry name" value="SULFATASE MODIFYING FACTOR 1, 2"/>
    <property type="match status" value="1"/>
</dbReference>
<protein>
    <submittedName>
        <fullName evidence="6">Ergothioneine biosynthesis protein EgtB</fullName>
    </submittedName>
</protein>
<dbReference type="InterPro" id="IPR024775">
    <property type="entry name" value="DinB-like"/>
</dbReference>
<keyword evidence="2" id="KW-0408">Iron</keyword>
<evidence type="ECO:0000259" key="5">
    <source>
        <dbReference type="Pfam" id="PF12867"/>
    </source>
</evidence>
<evidence type="ECO:0000256" key="3">
    <source>
        <dbReference type="ARBA" id="ARBA00037882"/>
    </source>
</evidence>
<comment type="caution">
    <text evidence="6">The sequence shown here is derived from an EMBL/GenBank/DDBJ whole genome shotgun (WGS) entry which is preliminary data.</text>
</comment>
<feature type="domain" description="Sulfatase-modifying factor enzyme-like" evidence="4">
    <location>
        <begin position="312"/>
        <end position="384"/>
    </location>
</feature>
<sequence>MNIIEAFKVTRNLTNSLCKPLKIEDYTPQSADFASPPKWHLAHTTWFFEQMILKPFVKDYEVFDSEFSFLFNSYYNTMGKRIASHERGLITRPSVDGVYEYRAYVDKHIEKLLSASQLDKAVSDLVVLGVNHEQQHQELLITDIKYTLSRNPIHPKLYEIAYANTLQETEALEFIDVGEGVYTIGSHKNEFCYDNELGHHRVFLENYAIANRLVTNREYIAFIEAKAYTTSKYWLDDGWCFVNSNNIKHPLYWEQEDHTWYVYTLAGRVLLNLDAPVMHISFYEAHAYANFKNKRLATEFEWEVANAQFHWGKTWEWTNSAYLPYPNYKQGEGAVGEYNGKFMINLMVLKGSSVATSPNHSRPTYRNFFSPETRWQFSGIRLAK</sequence>
<evidence type="ECO:0000256" key="2">
    <source>
        <dbReference type="ARBA" id="ARBA00023004"/>
    </source>
</evidence>
<comment type="pathway">
    <text evidence="3">Amino-acid biosynthesis; ergothioneine biosynthesis.</text>
</comment>
<evidence type="ECO:0000313" key="7">
    <source>
        <dbReference type="Proteomes" id="UP000321938"/>
    </source>
</evidence>
<dbReference type="EMBL" id="VOSB01000022">
    <property type="protein sequence ID" value="TXE15945.1"/>
    <property type="molecule type" value="Genomic_DNA"/>
</dbReference>
<dbReference type="InterPro" id="IPR005532">
    <property type="entry name" value="SUMF_dom"/>
</dbReference>
<dbReference type="RefSeq" id="WP_147231944.1">
    <property type="nucleotide sequence ID" value="NZ_VOSB01000022.1"/>
</dbReference>
<evidence type="ECO:0000313" key="6">
    <source>
        <dbReference type="EMBL" id="TXE15945.1"/>
    </source>
</evidence>
<organism evidence="6 7">
    <name type="scientific">Psychroserpens burtonensis</name>
    <dbReference type="NCBI Taxonomy" id="49278"/>
    <lineage>
        <taxon>Bacteria</taxon>
        <taxon>Pseudomonadati</taxon>
        <taxon>Bacteroidota</taxon>
        <taxon>Flavobacteriia</taxon>
        <taxon>Flavobacteriales</taxon>
        <taxon>Flavobacteriaceae</taxon>
        <taxon>Psychroserpens</taxon>
    </lineage>
</organism>
<dbReference type="Gene3D" id="3.90.1580.10">
    <property type="entry name" value="paralog of FGE (formylglycine-generating enzyme)"/>
    <property type="match status" value="2"/>
</dbReference>
<dbReference type="Proteomes" id="UP000321938">
    <property type="component" value="Unassembled WGS sequence"/>
</dbReference>
<dbReference type="NCBIfam" id="TIGR03440">
    <property type="entry name" value="egtB_TIGR03440"/>
    <property type="match status" value="1"/>
</dbReference>
<proteinExistence type="predicted"/>
<dbReference type="OrthoDB" id="9768004at2"/>
<dbReference type="GO" id="GO:0052699">
    <property type="term" value="P:ergothioneine biosynthetic process"/>
    <property type="evidence" value="ECO:0007669"/>
    <property type="project" value="InterPro"/>
</dbReference>
<dbReference type="Pfam" id="PF12867">
    <property type="entry name" value="DinB_2"/>
    <property type="match status" value="1"/>
</dbReference>